<dbReference type="InterPro" id="IPR023996">
    <property type="entry name" value="TonB-dep_OMP_SusC/RagA"/>
</dbReference>
<evidence type="ECO:0000313" key="12">
    <source>
        <dbReference type="Proteomes" id="UP000284514"/>
    </source>
</evidence>
<evidence type="ECO:0000313" key="8">
    <source>
        <dbReference type="EMBL" id="MDC1879474.1"/>
    </source>
</evidence>
<gene>
    <name evidence="9" type="ORF">BHV79_05745</name>
    <name evidence="10" type="ORF">DW831_02295</name>
    <name evidence="6" type="ORF">GAP47_02620</name>
    <name evidence="7" type="ORF">POY80_00925</name>
    <name evidence="8" type="ORF">POZ24_05465</name>
</gene>
<accession>A0A139K1E7</accession>
<dbReference type="SUPFAM" id="SSF56935">
    <property type="entry name" value="Porins"/>
    <property type="match status" value="1"/>
</dbReference>
<feature type="domain" description="TonB-dependent receptor-like beta-barrel" evidence="4">
    <location>
        <begin position="452"/>
        <end position="1031"/>
    </location>
</feature>
<dbReference type="PATRIC" id="fig|820.27.peg.3043"/>
<dbReference type="Pfam" id="PF07715">
    <property type="entry name" value="Plug"/>
    <property type="match status" value="1"/>
</dbReference>
<reference evidence="10 12" key="2">
    <citation type="submission" date="2018-08" db="EMBL/GenBank/DDBJ databases">
        <title>A genome reference for cultivated species of the human gut microbiota.</title>
        <authorList>
            <person name="Zou Y."/>
            <person name="Xue W."/>
            <person name="Luo G."/>
        </authorList>
    </citation>
    <scope>NUCLEOTIDE SEQUENCE [LARGE SCALE GENOMIC DNA]</scope>
    <source>
        <strain evidence="10 12">AM34-25</strain>
    </source>
</reference>
<dbReference type="Pfam" id="PF00593">
    <property type="entry name" value="TonB_dep_Rec_b-barrel"/>
    <property type="match status" value="1"/>
</dbReference>
<keyword evidence="1" id="KW-0998">Cell outer membrane</keyword>
<reference evidence="6 13" key="3">
    <citation type="journal article" date="2019" name="Nat. Med.">
        <title>A library of human gut bacterial isolates paired with longitudinal multiomics data enables mechanistic microbiome research.</title>
        <authorList>
            <person name="Poyet M."/>
            <person name="Groussin M."/>
            <person name="Gibbons S.M."/>
            <person name="Avila-Pacheco J."/>
            <person name="Jiang X."/>
            <person name="Kearney S.M."/>
            <person name="Perrotta A.R."/>
            <person name="Berdy B."/>
            <person name="Zhao S."/>
            <person name="Lieberman T.D."/>
            <person name="Swanson P.K."/>
            <person name="Smith M."/>
            <person name="Roesemann S."/>
            <person name="Alexander J.E."/>
            <person name="Rich S.A."/>
            <person name="Livny J."/>
            <person name="Vlamakis H."/>
            <person name="Clish C."/>
            <person name="Bullock K."/>
            <person name="Deik A."/>
            <person name="Scott J."/>
            <person name="Pierce K.A."/>
            <person name="Xavier R.J."/>
            <person name="Alm E.J."/>
        </authorList>
    </citation>
    <scope>NUCLEOTIDE SEQUENCE [LARGE SCALE GENOMIC DNA]</scope>
    <source>
        <strain evidence="6 13">BIOML-A5</strain>
    </source>
</reference>
<keyword evidence="1 2" id="KW-0472">Membrane</keyword>
<dbReference type="Proteomes" id="UP001218502">
    <property type="component" value="Unassembled WGS sequence"/>
</dbReference>
<keyword evidence="3" id="KW-0732">Signal</keyword>
<protein>
    <submittedName>
        <fullName evidence="9">SusC/RagA family protein</fullName>
    </submittedName>
    <submittedName>
        <fullName evidence="6">TonB-dependent receptor</fullName>
    </submittedName>
</protein>
<dbReference type="FunFam" id="2.170.130.10:FF:000024">
    <property type="entry name" value="Outer membrane protein"/>
    <property type="match status" value="1"/>
</dbReference>
<dbReference type="InterPro" id="IPR012910">
    <property type="entry name" value="Plug_dom"/>
</dbReference>
<evidence type="ECO:0000313" key="9">
    <source>
        <dbReference type="EMBL" id="OKZ35806.1"/>
    </source>
</evidence>
<evidence type="ECO:0000256" key="2">
    <source>
        <dbReference type="RuleBase" id="RU003357"/>
    </source>
</evidence>
<keyword evidence="1" id="KW-0812">Transmembrane</keyword>
<proteinExistence type="inferred from homology"/>
<evidence type="ECO:0000313" key="10">
    <source>
        <dbReference type="EMBL" id="RHC76270.1"/>
    </source>
</evidence>
<dbReference type="InterPro" id="IPR037066">
    <property type="entry name" value="Plug_dom_sf"/>
</dbReference>
<keyword evidence="1" id="KW-0813">Transport</keyword>
<dbReference type="NCBIfam" id="TIGR04057">
    <property type="entry name" value="SusC_RagA_signa"/>
    <property type="match status" value="1"/>
</dbReference>
<evidence type="ECO:0000313" key="13">
    <source>
        <dbReference type="Proteomes" id="UP000462376"/>
    </source>
</evidence>
<evidence type="ECO:0000313" key="6">
    <source>
        <dbReference type="EMBL" id="KAB4241530.1"/>
    </source>
</evidence>
<dbReference type="Pfam" id="PF13715">
    <property type="entry name" value="CarbopepD_reg_2"/>
    <property type="match status" value="1"/>
</dbReference>
<dbReference type="InterPro" id="IPR008969">
    <property type="entry name" value="CarboxyPept-like_regulatory"/>
</dbReference>
<dbReference type="Proteomes" id="UP000186549">
    <property type="component" value="Unassembled WGS sequence"/>
</dbReference>
<evidence type="ECO:0000313" key="7">
    <source>
        <dbReference type="EMBL" id="MDC1751006.1"/>
    </source>
</evidence>
<keyword evidence="6" id="KW-0675">Receptor</keyword>
<sequence>MRKKIFFRKLVQLLFFCCMLLTSLGTFAQSSITIKGQVVDETTSEPLIGVSILEKGTNNGIITDIDGNFSLQASLNSTIVISYIGYVTQEIPVNHVKGTIRLKEDTQTLDEVVVVGFGTQKKVNLTGSVATASAKDLEARPVSSAVQALQGVIPGLNISNSGHGGELNASKSINIRGNGTVGKDANNNDYASGSPLILIDGMEGDLNTINPQDIESISVLKDAAASSIYGSRAPFGVVLVTTKSGKSGRPVINYNNSFRFNTPIKMPKMMNAWEYVNYYDEAMFNKNSTHYYTEEYKQKVKDYVDGKLAPNDVAEAQGNGKWNYDYTWGNVDWLQEYYRNWSTAQEHNASISGGTEKFTYYMSANYLGQSGFMRYGTDHNKRYNLTGKISAQITDYVKVDYSTRYSRTDYDRPSILWNDFYNNVLRRCRPVRPLKDPNGYYMSDINYIEALQNGGRQNEINDGLSQQVRITITPLKNWNIIGELNIKTDNNWTHYEHKRVYSHMANDPEKTYVATMTGPSEDKVYEYAYKSLFLNPNVYTNYDITLGQHTIAATAGMQIERQKYRDVSAQRADMISTDLPVLNLTTSSQSYGISGVVQEWASAGFFGRINYDYAGRYLVEGNLRYDGSSRFRRGNRWILTPSFSLGWNIAREAFFESLAEKISTLKLRVSYGTLANANIYNWYPTYQTMDVKASNGNWLINNAKPNTAEAPKLVSSSLTWEKIKSTNIGLDVAALNNRLTGSFDYFIRKTEDMMGPGIELPAALGTNVPPTNNTDMKTYGWELQIGWRDQIGDFKYGAKLSLSDSQSKILRYGNPTGSLSKYVEGELIGNIYGYTTIGIAKTDEEMQQHLASLPNGGQSALGSQWAAGDIMYADLNGDGKINNGSYTINDMGDMKKIGNSTPRFMTGINLDAAYKGWDLQMFWQGVLKRDWWPGDKNMTFWGVTDGEWWSTSFKEHLDYFRTSENPLGENLNSYYPRPIFNTKNNKSQTRYLQNAAYMRLKNIQVGYTFPKVWINKLMLQNLRIFVSGENLLTITSLSDTMDPETCGAGYQSTEQANGTVYPLAKTISFGLSVNF</sequence>
<dbReference type="SUPFAM" id="SSF49464">
    <property type="entry name" value="Carboxypeptidase regulatory domain-like"/>
    <property type="match status" value="1"/>
</dbReference>
<keyword evidence="1" id="KW-1134">Transmembrane beta strand</keyword>
<evidence type="ECO:0000313" key="11">
    <source>
        <dbReference type="Proteomes" id="UP000186549"/>
    </source>
</evidence>
<evidence type="ECO:0000256" key="1">
    <source>
        <dbReference type="PROSITE-ProRule" id="PRU01360"/>
    </source>
</evidence>
<dbReference type="FunFam" id="2.60.40.1120:FF:000003">
    <property type="entry name" value="Outer membrane protein Omp121"/>
    <property type="match status" value="1"/>
</dbReference>
<reference evidence="7" key="4">
    <citation type="submission" date="2022-10" db="EMBL/GenBank/DDBJ databases">
        <title>Human gut microbiome strain richness.</title>
        <authorList>
            <person name="Chen-Liaw A."/>
        </authorList>
    </citation>
    <scope>NUCLEOTIDE SEQUENCE</scope>
    <source>
        <strain evidence="8">1001713st2_A4_1001713B170214_170313</strain>
        <strain evidence="7">A1_m1001262Bd0_191120</strain>
    </source>
</reference>
<feature type="signal peptide" evidence="3">
    <location>
        <begin position="1"/>
        <end position="28"/>
    </location>
</feature>
<dbReference type="RefSeq" id="WP_022401884.1">
    <property type="nucleotide sequence ID" value="NZ_CP103250.1"/>
</dbReference>
<comment type="subcellular location">
    <subcellularLocation>
        <location evidence="1">Cell outer membrane</location>
        <topology evidence="1">Multi-pass membrane protein</topology>
    </subcellularLocation>
</comment>
<keyword evidence="2" id="KW-0798">TonB box</keyword>
<evidence type="ECO:0000256" key="3">
    <source>
        <dbReference type="SAM" id="SignalP"/>
    </source>
</evidence>
<reference evidence="9 11" key="1">
    <citation type="journal article" date="2016" name="Nat. Biotechnol.">
        <title>Measurement of bacterial replication rates in microbial communities.</title>
        <authorList>
            <person name="Brown C.T."/>
            <person name="Olm M.R."/>
            <person name="Thomas B.C."/>
            <person name="Banfield J.F."/>
        </authorList>
    </citation>
    <scope>NUCLEOTIDE SEQUENCE [LARGE SCALE GENOMIC DNA]</scope>
    <source>
        <strain evidence="9">45_41</strain>
    </source>
</reference>
<comment type="similarity">
    <text evidence="1 2">Belongs to the TonB-dependent receptor family.</text>
</comment>
<dbReference type="InterPro" id="IPR039426">
    <property type="entry name" value="TonB-dep_rcpt-like"/>
</dbReference>
<dbReference type="EMBL" id="JAQNQY010000001">
    <property type="protein sequence ID" value="MDC1751006.1"/>
    <property type="molecule type" value="Genomic_DNA"/>
</dbReference>
<dbReference type="EMBL" id="WCTL01000001">
    <property type="protein sequence ID" value="KAB4241530.1"/>
    <property type="molecule type" value="Genomic_DNA"/>
</dbReference>
<dbReference type="InterPro" id="IPR000531">
    <property type="entry name" value="Beta-barrel_TonB"/>
</dbReference>
<dbReference type="NCBIfam" id="TIGR04056">
    <property type="entry name" value="OMP_RagA_SusC"/>
    <property type="match status" value="1"/>
</dbReference>
<dbReference type="InterPro" id="IPR023997">
    <property type="entry name" value="TonB-dep_OMP_SusC/RagA_CS"/>
</dbReference>
<dbReference type="Gene3D" id="2.170.130.10">
    <property type="entry name" value="TonB-dependent receptor, plug domain"/>
    <property type="match status" value="1"/>
</dbReference>
<dbReference type="GO" id="GO:0009279">
    <property type="term" value="C:cell outer membrane"/>
    <property type="evidence" value="ECO:0007669"/>
    <property type="project" value="UniProtKB-SubCell"/>
</dbReference>
<feature type="domain" description="TonB-dependent receptor plug" evidence="5">
    <location>
        <begin position="122"/>
        <end position="237"/>
    </location>
</feature>
<evidence type="ECO:0000259" key="4">
    <source>
        <dbReference type="Pfam" id="PF00593"/>
    </source>
</evidence>
<evidence type="ECO:0000259" key="5">
    <source>
        <dbReference type="Pfam" id="PF07715"/>
    </source>
</evidence>
<organism evidence="9 11">
    <name type="scientific">Bacteroides uniformis</name>
    <dbReference type="NCBI Taxonomy" id="820"/>
    <lineage>
        <taxon>Bacteria</taxon>
        <taxon>Pseudomonadati</taxon>
        <taxon>Bacteroidota</taxon>
        <taxon>Bacteroidia</taxon>
        <taxon>Bacteroidales</taxon>
        <taxon>Bacteroidaceae</taxon>
        <taxon>Bacteroides</taxon>
    </lineage>
</organism>
<feature type="chain" id="PRO_5014530799" evidence="3">
    <location>
        <begin position="29"/>
        <end position="1075"/>
    </location>
</feature>
<name>A0A139K1E7_BACUN</name>
<dbReference type="Proteomes" id="UP001213309">
    <property type="component" value="Unassembled WGS sequence"/>
</dbReference>
<dbReference type="Proteomes" id="UP000462376">
    <property type="component" value="Unassembled WGS sequence"/>
</dbReference>
<comment type="caution">
    <text evidence="9">The sequence shown here is derived from an EMBL/GenBank/DDBJ whole genome shotgun (WGS) entry which is preliminary data.</text>
</comment>
<dbReference type="Gene3D" id="2.60.40.1120">
    <property type="entry name" value="Carboxypeptidase-like, regulatory domain"/>
    <property type="match status" value="1"/>
</dbReference>
<dbReference type="Proteomes" id="UP000284514">
    <property type="component" value="Unassembled WGS sequence"/>
</dbReference>
<dbReference type="AlphaFoldDB" id="A0A139K1E7"/>
<dbReference type="EMBL" id="MNQU01000156">
    <property type="protein sequence ID" value="OKZ35806.1"/>
    <property type="molecule type" value="Genomic_DNA"/>
</dbReference>
<dbReference type="EMBL" id="QSIF01000002">
    <property type="protein sequence ID" value="RHC76270.1"/>
    <property type="molecule type" value="Genomic_DNA"/>
</dbReference>
<dbReference type="PROSITE" id="PS52016">
    <property type="entry name" value="TONB_DEPENDENT_REC_3"/>
    <property type="match status" value="1"/>
</dbReference>
<dbReference type="EMBL" id="JAQNSG010000004">
    <property type="protein sequence ID" value="MDC1879474.1"/>
    <property type="molecule type" value="Genomic_DNA"/>
</dbReference>